<name>A0A803NF64_CHEQI</name>
<dbReference type="AlphaFoldDB" id="A0A803NF64"/>
<keyword evidence="2" id="KW-1185">Reference proteome</keyword>
<sequence length="123" mass="14178">MAERTLKELGAPRTGEDPLCIVFPKLENPLKLNSGFLILLPKFYGNSGENPYRLLKEFKVVCSSMNPKGVEQEHIRFHAFPISLQDPAKEWLYEQLSPSFIILGQKWKNFFLKDSFLRVVLGH</sequence>
<proteinExistence type="predicted"/>
<reference evidence="1" key="2">
    <citation type="submission" date="2021-03" db="UniProtKB">
        <authorList>
            <consortium name="EnsemblPlants"/>
        </authorList>
    </citation>
    <scope>IDENTIFICATION</scope>
</reference>
<dbReference type="OMA" id="APGSITX"/>
<protein>
    <submittedName>
        <fullName evidence="1">Uncharacterized protein</fullName>
    </submittedName>
</protein>
<accession>A0A803NF64</accession>
<organism evidence="1 2">
    <name type="scientific">Chenopodium quinoa</name>
    <name type="common">Quinoa</name>
    <dbReference type="NCBI Taxonomy" id="63459"/>
    <lineage>
        <taxon>Eukaryota</taxon>
        <taxon>Viridiplantae</taxon>
        <taxon>Streptophyta</taxon>
        <taxon>Embryophyta</taxon>
        <taxon>Tracheophyta</taxon>
        <taxon>Spermatophyta</taxon>
        <taxon>Magnoliopsida</taxon>
        <taxon>eudicotyledons</taxon>
        <taxon>Gunneridae</taxon>
        <taxon>Pentapetalae</taxon>
        <taxon>Caryophyllales</taxon>
        <taxon>Chenopodiaceae</taxon>
        <taxon>Chenopodioideae</taxon>
        <taxon>Atripliceae</taxon>
        <taxon>Chenopodium</taxon>
    </lineage>
</organism>
<dbReference type="Proteomes" id="UP000596660">
    <property type="component" value="Unplaced"/>
</dbReference>
<dbReference type="SMR" id="A0A803NF64"/>
<reference evidence="1" key="1">
    <citation type="journal article" date="2017" name="Nature">
        <title>The genome of Chenopodium quinoa.</title>
        <authorList>
            <person name="Jarvis D.E."/>
            <person name="Ho Y.S."/>
            <person name="Lightfoot D.J."/>
            <person name="Schmoeckel S.M."/>
            <person name="Li B."/>
            <person name="Borm T.J.A."/>
            <person name="Ohyanagi H."/>
            <person name="Mineta K."/>
            <person name="Michell C.T."/>
            <person name="Saber N."/>
            <person name="Kharbatia N.M."/>
            <person name="Rupper R.R."/>
            <person name="Sharp A.R."/>
            <person name="Dally N."/>
            <person name="Boughton B.A."/>
            <person name="Woo Y.H."/>
            <person name="Gao G."/>
            <person name="Schijlen E.G.W.M."/>
            <person name="Guo X."/>
            <person name="Momin A.A."/>
            <person name="Negrao S."/>
            <person name="Al-Babili S."/>
            <person name="Gehring C."/>
            <person name="Roessner U."/>
            <person name="Jung C."/>
            <person name="Murphy K."/>
            <person name="Arold S.T."/>
            <person name="Gojobori T."/>
            <person name="van der Linden C.G."/>
            <person name="van Loo E.N."/>
            <person name="Jellen E.N."/>
            <person name="Maughan P.J."/>
            <person name="Tester M."/>
        </authorList>
    </citation>
    <scope>NUCLEOTIDE SEQUENCE [LARGE SCALE GENOMIC DNA]</scope>
    <source>
        <strain evidence="1">cv. PI 614886</strain>
    </source>
</reference>
<evidence type="ECO:0000313" key="1">
    <source>
        <dbReference type="EnsemblPlants" id="AUR62044770-RA:cds"/>
    </source>
</evidence>
<evidence type="ECO:0000313" key="2">
    <source>
        <dbReference type="Proteomes" id="UP000596660"/>
    </source>
</evidence>
<dbReference type="EnsemblPlants" id="AUR62044770-RA">
    <property type="protein sequence ID" value="AUR62044770-RA:cds"/>
    <property type="gene ID" value="AUR62044770"/>
</dbReference>
<dbReference type="Gramene" id="AUR62044770-RA">
    <property type="protein sequence ID" value="AUR62044770-RA:cds"/>
    <property type="gene ID" value="AUR62044770"/>
</dbReference>